<name>A0A9N7RR01_STRHE</name>
<feature type="region of interest" description="Disordered" evidence="1">
    <location>
        <begin position="78"/>
        <end position="115"/>
    </location>
</feature>
<dbReference type="Proteomes" id="UP001153555">
    <property type="component" value="Unassembled WGS sequence"/>
</dbReference>
<feature type="non-terminal residue" evidence="2">
    <location>
        <position position="115"/>
    </location>
</feature>
<sequence length="115" mass="11824">LHPRSSTRCCPASPAPLSAFPHVCTAAFPRPPRPRPSSTCAPFTHSAFPVTLPPNANVSQSTSAACSPIVCSCAPNAACTTSSRTSWPDARHMPDSRSSSTPLSLNSVGSPDGHG</sequence>
<feature type="non-terminal residue" evidence="2">
    <location>
        <position position="1"/>
    </location>
</feature>
<dbReference type="EMBL" id="CACSLK010032525">
    <property type="protein sequence ID" value="CAA0840356.1"/>
    <property type="molecule type" value="Genomic_DNA"/>
</dbReference>
<organism evidence="2 3">
    <name type="scientific">Striga hermonthica</name>
    <name type="common">Purple witchweed</name>
    <name type="synonym">Buchnera hermonthica</name>
    <dbReference type="NCBI Taxonomy" id="68872"/>
    <lineage>
        <taxon>Eukaryota</taxon>
        <taxon>Viridiplantae</taxon>
        <taxon>Streptophyta</taxon>
        <taxon>Embryophyta</taxon>
        <taxon>Tracheophyta</taxon>
        <taxon>Spermatophyta</taxon>
        <taxon>Magnoliopsida</taxon>
        <taxon>eudicotyledons</taxon>
        <taxon>Gunneridae</taxon>
        <taxon>Pentapetalae</taxon>
        <taxon>asterids</taxon>
        <taxon>lamiids</taxon>
        <taxon>Lamiales</taxon>
        <taxon>Orobanchaceae</taxon>
        <taxon>Buchnereae</taxon>
        <taxon>Striga</taxon>
    </lineage>
</organism>
<reference evidence="2" key="1">
    <citation type="submission" date="2019-12" db="EMBL/GenBank/DDBJ databases">
        <authorList>
            <person name="Scholes J."/>
        </authorList>
    </citation>
    <scope>NUCLEOTIDE SEQUENCE</scope>
</reference>
<proteinExistence type="predicted"/>
<comment type="caution">
    <text evidence="2">The sequence shown here is derived from an EMBL/GenBank/DDBJ whole genome shotgun (WGS) entry which is preliminary data.</text>
</comment>
<keyword evidence="3" id="KW-1185">Reference proteome</keyword>
<feature type="compositionally biased region" description="Low complexity" evidence="1">
    <location>
        <begin position="96"/>
        <end position="115"/>
    </location>
</feature>
<gene>
    <name evidence="2" type="ORF">SHERM_00437</name>
</gene>
<evidence type="ECO:0000313" key="2">
    <source>
        <dbReference type="EMBL" id="CAA0840356.1"/>
    </source>
</evidence>
<evidence type="ECO:0000313" key="3">
    <source>
        <dbReference type="Proteomes" id="UP001153555"/>
    </source>
</evidence>
<protein>
    <submittedName>
        <fullName evidence="2">Uncharacterized protein</fullName>
    </submittedName>
</protein>
<dbReference type="AlphaFoldDB" id="A0A9N7RR01"/>
<accession>A0A9N7RR01</accession>
<evidence type="ECO:0000256" key="1">
    <source>
        <dbReference type="SAM" id="MobiDB-lite"/>
    </source>
</evidence>